<dbReference type="AlphaFoldDB" id="A0ABD1PI17"/>
<keyword evidence="6" id="KW-0067">ATP-binding</keyword>
<keyword evidence="10" id="KW-1185">Reference proteome</keyword>
<proteinExistence type="predicted"/>
<evidence type="ECO:0000256" key="8">
    <source>
        <dbReference type="ARBA" id="ARBA00048679"/>
    </source>
</evidence>
<protein>
    <recommendedName>
        <fullName evidence="1">non-specific serine/threonine protein kinase</fullName>
        <ecNumber evidence="1">2.7.11.1</ecNumber>
    </recommendedName>
</protein>
<evidence type="ECO:0000256" key="4">
    <source>
        <dbReference type="ARBA" id="ARBA00022741"/>
    </source>
</evidence>
<comment type="caution">
    <text evidence="9">The sequence shown here is derived from an EMBL/GenBank/DDBJ whole genome shotgun (WGS) entry which is preliminary data.</text>
</comment>
<dbReference type="GO" id="GO:0005524">
    <property type="term" value="F:ATP binding"/>
    <property type="evidence" value="ECO:0007669"/>
    <property type="project" value="UniProtKB-KW"/>
</dbReference>
<evidence type="ECO:0000256" key="6">
    <source>
        <dbReference type="ARBA" id="ARBA00022840"/>
    </source>
</evidence>
<organism evidence="9 10">
    <name type="scientific">Forsythia ovata</name>
    <dbReference type="NCBI Taxonomy" id="205694"/>
    <lineage>
        <taxon>Eukaryota</taxon>
        <taxon>Viridiplantae</taxon>
        <taxon>Streptophyta</taxon>
        <taxon>Embryophyta</taxon>
        <taxon>Tracheophyta</taxon>
        <taxon>Spermatophyta</taxon>
        <taxon>Magnoliopsida</taxon>
        <taxon>eudicotyledons</taxon>
        <taxon>Gunneridae</taxon>
        <taxon>Pentapetalae</taxon>
        <taxon>asterids</taxon>
        <taxon>lamiids</taxon>
        <taxon>Lamiales</taxon>
        <taxon>Oleaceae</taxon>
        <taxon>Forsythieae</taxon>
        <taxon>Forsythia</taxon>
    </lineage>
</organism>
<evidence type="ECO:0000256" key="7">
    <source>
        <dbReference type="ARBA" id="ARBA00047899"/>
    </source>
</evidence>
<dbReference type="GO" id="GO:0004674">
    <property type="term" value="F:protein serine/threonine kinase activity"/>
    <property type="evidence" value="ECO:0007669"/>
    <property type="project" value="UniProtKB-KW"/>
</dbReference>
<evidence type="ECO:0000256" key="3">
    <source>
        <dbReference type="ARBA" id="ARBA00022679"/>
    </source>
</evidence>
<sequence>MPERKGPNWGSRPADLPVGDLGVRNRWGRHLRQIDKAVDASSQNAPPVCCCPKISRLHNHPFLPCLIELFENHEIICWAIPFCPGGDLNVLRYRQNDRVFSSVRFLAAGGYPLLLS</sequence>
<dbReference type="Proteomes" id="UP001604277">
    <property type="component" value="Unassembled WGS sequence"/>
</dbReference>
<accession>A0ABD1PI17</accession>
<gene>
    <name evidence="9" type="ORF">Fot_53220</name>
</gene>
<keyword evidence="5 9" id="KW-0418">Kinase</keyword>
<evidence type="ECO:0000256" key="5">
    <source>
        <dbReference type="ARBA" id="ARBA00022777"/>
    </source>
</evidence>
<dbReference type="PANTHER" id="PTHR45637">
    <property type="entry name" value="FLIPPASE KINASE 1-RELATED"/>
    <property type="match status" value="1"/>
</dbReference>
<keyword evidence="4" id="KW-0547">Nucleotide-binding</keyword>
<evidence type="ECO:0000313" key="9">
    <source>
        <dbReference type="EMBL" id="KAL2463564.1"/>
    </source>
</evidence>
<keyword evidence="2 9" id="KW-0723">Serine/threonine-protein kinase</keyword>
<evidence type="ECO:0000256" key="2">
    <source>
        <dbReference type="ARBA" id="ARBA00022527"/>
    </source>
</evidence>
<name>A0ABD1PI17_9LAMI</name>
<comment type="catalytic activity">
    <reaction evidence="7">
        <text>L-threonyl-[protein] + ATP = O-phospho-L-threonyl-[protein] + ADP + H(+)</text>
        <dbReference type="Rhea" id="RHEA:46608"/>
        <dbReference type="Rhea" id="RHEA-COMP:11060"/>
        <dbReference type="Rhea" id="RHEA-COMP:11605"/>
        <dbReference type="ChEBI" id="CHEBI:15378"/>
        <dbReference type="ChEBI" id="CHEBI:30013"/>
        <dbReference type="ChEBI" id="CHEBI:30616"/>
        <dbReference type="ChEBI" id="CHEBI:61977"/>
        <dbReference type="ChEBI" id="CHEBI:456216"/>
        <dbReference type="EC" id="2.7.11.1"/>
    </reaction>
</comment>
<dbReference type="EC" id="2.7.11.1" evidence="1"/>
<reference evidence="10" key="1">
    <citation type="submission" date="2024-07" db="EMBL/GenBank/DDBJ databases">
        <title>Two chromosome-level genome assemblies of Korean endemic species Abeliophyllum distichum and Forsythia ovata (Oleaceae).</title>
        <authorList>
            <person name="Jang H."/>
        </authorList>
    </citation>
    <scope>NUCLEOTIDE SEQUENCE [LARGE SCALE GENOMIC DNA]</scope>
</reference>
<keyword evidence="3" id="KW-0808">Transferase</keyword>
<evidence type="ECO:0000313" key="10">
    <source>
        <dbReference type="Proteomes" id="UP001604277"/>
    </source>
</evidence>
<dbReference type="SUPFAM" id="SSF56112">
    <property type="entry name" value="Protein kinase-like (PK-like)"/>
    <property type="match status" value="1"/>
</dbReference>
<comment type="catalytic activity">
    <reaction evidence="8">
        <text>L-seryl-[protein] + ATP = O-phospho-L-seryl-[protein] + ADP + H(+)</text>
        <dbReference type="Rhea" id="RHEA:17989"/>
        <dbReference type="Rhea" id="RHEA-COMP:9863"/>
        <dbReference type="Rhea" id="RHEA-COMP:11604"/>
        <dbReference type="ChEBI" id="CHEBI:15378"/>
        <dbReference type="ChEBI" id="CHEBI:29999"/>
        <dbReference type="ChEBI" id="CHEBI:30616"/>
        <dbReference type="ChEBI" id="CHEBI:83421"/>
        <dbReference type="ChEBI" id="CHEBI:456216"/>
        <dbReference type="EC" id="2.7.11.1"/>
    </reaction>
</comment>
<dbReference type="EMBL" id="JBFOLJ010000019">
    <property type="protein sequence ID" value="KAL2463564.1"/>
    <property type="molecule type" value="Genomic_DNA"/>
</dbReference>
<evidence type="ECO:0000256" key="1">
    <source>
        <dbReference type="ARBA" id="ARBA00012513"/>
    </source>
</evidence>
<dbReference type="InterPro" id="IPR011009">
    <property type="entry name" value="Kinase-like_dom_sf"/>
</dbReference>